<reference evidence="1 2" key="1">
    <citation type="submission" date="2024-06" db="EMBL/GenBank/DDBJ databases">
        <title>Sorghum-associated microbial communities from plants grown in Nebraska, USA.</title>
        <authorList>
            <person name="Schachtman D."/>
        </authorList>
    </citation>
    <scope>NUCLEOTIDE SEQUENCE [LARGE SCALE GENOMIC DNA]</scope>
    <source>
        <strain evidence="1 2">2709</strain>
    </source>
</reference>
<accession>A0ABV2QHS9</accession>
<keyword evidence="2" id="KW-1185">Reference proteome</keyword>
<protein>
    <submittedName>
        <fullName evidence="1">Pimeloyl-ACP methyl ester carboxylesterase</fullName>
    </submittedName>
</protein>
<gene>
    <name evidence="1" type="ORF">ABIE13_005639</name>
</gene>
<feature type="non-terminal residue" evidence="1">
    <location>
        <position position="1"/>
    </location>
</feature>
<dbReference type="Proteomes" id="UP001549320">
    <property type="component" value="Unassembled WGS sequence"/>
</dbReference>
<dbReference type="InterPro" id="IPR029058">
    <property type="entry name" value="AB_hydrolase_fold"/>
</dbReference>
<dbReference type="Gene3D" id="3.40.50.1820">
    <property type="entry name" value="alpha/beta hydrolase"/>
    <property type="match status" value="1"/>
</dbReference>
<comment type="caution">
    <text evidence="1">The sequence shown here is derived from an EMBL/GenBank/DDBJ whole genome shotgun (WGS) entry which is preliminary data.</text>
</comment>
<dbReference type="EMBL" id="JBEPSH010000021">
    <property type="protein sequence ID" value="MET4580492.1"/>
    <property type="molecule type" value="Genomic_DNA"/>
</dbReference>
<name>A0ABV2QHS9_9BURK</name>
<evidence type="ECO:0000313" key="1">
    <source>
        <dbReference type="EMBL" id="MET4580492.1"/>
    </source>
</evidence>
<proteinExistence type="predicted"/>
<organism evidence="1 2">
    <name type="scientific">Ottowia thiooxydans</name>
    <dbReference type="NCBI Taxonomy" id="219182"/>
    <lineage>
        <taxon>Bacteria</taxon>
        <taxon>Pseudomonadati</taxon>
        <taxon>Pseudomonadota</taxon>
        <taxon>Betaproteobacteria</taxon>
        <taxon>Burkholderiales</taxon>
        <taxon>Comamonadaceae</taxon>
        <taxon>Ottowia</taxon>
    </lineage>
</organism>
<sequence>PALLRMQASHMPHADVVIIKEAGHCSNWEQPVAFNAAVLGFIGRHNT</sequence>
<evidence type="ECO:0000313" key="2">
    <source>
        <dbReference type="Proteomes" id="UP001549320"/>
    </source>
</evidence>
<dbReference type="SUPFAM" id="SSF53474">
    <property type="entry name" value="alpha/beta-Hydrolases"/>
    <property type="match status" value="1"/>
</dbReference>